<protein>
    <recommendedName>
        <fullName evidence="3">Bromo domain-containing protein</fullName>
    </recommendedName>
</protein>
<dbReference type="Pfam" id="PF00439">
    <property type="entry name" value="Bromodomain"/>
    <property type="match status" value="1"/>
</dbReference>
<evidence type="ECO:0000256" key="1">
    <source>
        <dbReference type="ARBA" id="ARBA00023117"/>
    </source>
</evidence>
<accession>A0A8H5GUB4</accession>
<dbReference type="PROSITE" id="PS50014">
    <property type="entry name" value="BROMODOMAIN_2"/>
    <property type="match status" value="1"/>
</dbReference>
<dbReference type="AlphaFoldDB" id="A0A8H5GUB4"/>
<evidence type="ECO:0000313" key="4">
    <source>
        <dbReference type="EMBL" id="KAF5371218.1"/>
    </source>
</evidence>
<dbReference type="EMBL" id="JAACJM010000009">
    <property type="protein sequence ID" value="KAF5371218.1"/>
    <property type="molecule type" value="Genomic_DNA"/>
</dbReference>
<dbReference type="SUPFAM" id="SSF47370">
    <property type="entry name" value="Bromodomain"/>
    <property type="match status" value="1"/>
</dbReference>
<proteinExistence type="predicted"/>
<sequence length="132" mass="15184">MTSVSGIKSCVRWHWDDRYGDEVANAIQEVVAAYPDAQQLAQEAQEMEKMEKAAQKMKKKEFQEKLQQISAACFKAVESVTRPADKSSFLYKPFNQLPWKNVHIVYYKVIPMPISLSNIHSKVNKNIYDSVD</sequence>
<keyword evidence="5" id="KW-1185">Reference proteome</keyword>
<dbReference type="GO" id="GO:0006325">
    <property type="term" value="P:chromatin organization"/>
    <property type="evidence" value="ECO:0007669"/>
    <property type="project" value="UniProtKB-ARBA"/>
</dbReference>
<feature type="domain" description="Bromo" evidence="3">
    <location>
        <begin position="86"/>
        <end position="132"/>
    </location>
</feature>
<name>A0A8H5GUB4_9AGAR</name>
<reference evidence="4 5" key="1">
    <citation type="journal article" date="2020" name="ISME J.">
        <title>Uncovering the hidden diversity of litter-decomposition mechanisms in mushroom-forming fungi.</title>
        <authorList>
            <person name="Floudas D."/>
            <person name="Bentzer J."/>
            <person name="Ahren D."/>
            <person name="Johansson T."/>
            <person name="Persson P."/>
            <person name="Tunlid A."/>
        </authorList>
    </citation>
    <scope>NUCLEOTIDE SEQUENCE [LARGE SCALE GENOMIC DNA]</scope>
    <source>
        <strain evidence="4 5">CBS 291.85</strain>
    </source>
</reference>
<keyword evidence="1 2" id="KW-0103">Bromodomain</keyword>
<evidence type="ECO:0000313" key="5">
    <source>
        <dbReference type="Proteomes" id="UP000559256"/>
    </source>
</evidence>
<dbReference type="InterPro" id="IPR001487">
    <property type="entry name" value="Bromodomain"/>
</dbReference>
<gene>
    <name evidence="4" type="ORF">D9758_004282</name>
</gene>
<dbReference type="Gene3D" id="1.20.920.10">
    <property type="entry name" value="Bromodomain-like"/>
    <property type="match status" value="1"/>
</dbReference>
<dbReference type="OrthoDB" id="6017at2759"/>
<evidence type="ECO:0000259" key="3">
    <source>
        <dbReference type="PROSITE" id="PS50014"/>
    </source>
</evidence>
<evidence type="ECO:0000256" key="2">
    <source>
        <dbReference type="PROSITE-ProRule" id="PRU00035"/>
    </source>
</evidence>
<dbReference type="Proteomes" id="UP000559256">
    <property type="component" value="Unassembled WGS sequence"/>
</dbReference>
<dbReference type="InterPro" id="IPR036427">
    <property type="entry name" value="Bromodomain-like_sf"/>
</dbReference>
<comment type="caution">
    <text evidence="4">The sequence shown here is derived from an EMBL/GenBank/DDBJ whole genome shotgun (WGS) entry which is preliminary data.</text>
</comment>
<organism evidence="4 5">
    <name type="scientific">Tetrapyrgos nigripes</name>
    <dbReference type="NCBI Taxonomy" id="182062"/>
    <lineage>
        <taxon>Eukaryota</taxon>
        <taxon>Fungi</taxon>
        <taxon>Dikarya</taxon>
        <taxon>Basidiomycota</taxon>
        <taxon>Agaricomycotina</taxon>
        <taxon>Agaricomycetes</taxon>
        <taxon>Agaricomycetidae</taxon>
        <taxon>Agaricales</taxon>
        <taxon>Marasmiineae</taxon>
        <taxon>Marasmiaceae</taxon>
        <taxon>Tetrapyrgos</taxon>
    </lineage>
</organism>